<dbReference type="InterPro" id="IPR003439">
    <property type="entry name" value="ABC_transporter-like_ATP-bd"/>
</dbReference>
<dbReference type="PANTHER" id="PTHR42794">
    <property type="entry name" value="HEMIN IMPORT ATP-BINDING PROTEIN HMUV"/>
    <property type="match status" value="1"/>
</dbReference>
<dbReference type="SMART" id="SM00382">
    <property type="entry name" value="AAA"/>
    <property type="match status" value="1"/>
</dbReference>
<feature type="region of interest" description="Disordered" evidence="4">
    <location>
        <begin position="1"/>
        <end position="38"/>
    </location>
</feature>
<evidence type="ECO:0000313" key="6">
    <source>
        <dbReference type="EMBL" id="QJW37143.1"/>
    </source>
</evidence>
<dbReference type="AlphaFoldDB" id="A0A6M5UIT8"/>
<evidence type="ECO:0000256" key="3">
    <source>
        <dbReference type="ARBA" id="ARBA00022840"/>
    </source>
</evidence>
<dbReference type="NCBIfam" id="TIGR03873">
    <property type="entry name" value="F420-0_ABC_ATP"/>
    <property type="match status" value="1"/>
</dbReference>
<dbReference type="EMBL" id="CP052757">
    <property type="protein sequence ID" value="QJW37143.1"/>
    <property type="molecule type" value="Genomic_DNA"/>
</dbReference>
<evidence type="ECO:0000259" key="5">
    <source>
        <dbReference type="PROSITE" id="PS50893"/>
    </source>
</evidence>
<dbReference type="InterPro" id="IPR003593">
    <property type="entry name" value="AAA+_ATPase"/>
</dbReference>
<dbReference type="CDD" id="cd03214">
    <property type="entry name" value="ABC_Iron-Siderophores_B12_Hemin"/>
    <property type="match status" value="1"/>
</dbReference>
<dbReference type="SUPFAM" id="SSF52540">
    <property type="entry name" value="P-loop containing nucleoside triphosphate hydrolases"/>
    <property type="match status" value="1"/>
</dbReference>
<dbReference type="Pfam" id="PF00005">
    <property type="entry name" value="ABC_tran"/>
    <property type="match status" value="1"/>
</dbReference>
<evidence type="ECO:0000313" key="7">
    <source>
        <dbReference type="Proteomes" id="UP000451354"/>
    </source>
</evidence>
<evidence type="ECO:0000256" key="1">
    <source>
        <dbReference type="ARBA" id="ARBA00022448"/>
    </source>
</evidence>
<dbReference type="Proteomes" id="UP000451354">
    <property type="component" value="Chromosome"/>
</dbReference>
<keyword evidence="3 6" id="KW-0067">ATP-binding</keyword>
<sequence length="300" mass="31027">MSETTRTTTDAPSGVGVGGPQDVVEVGPGATGPQDAGGLDARRVSWSVDGRLILDGVDCTAPTGAVSGLLGPNGSGKSTLLRVLAGVRAPSAGAAGDAAQVRFEGTDLLALPRRRRARVLALVEQDASTDLPLSVLDAVLLGRIPHRALLAGDSARDREVATAALARAGMAAFADREVATLSGGERQRVHLARALAQEPALLLLDEPTNHLDIAAQLDTMRVLRDLAHDGVTVLAALHDLNLAAQTCDHVVVLADGRVVAAGDVRDVLVPDVLDPVYGVRSDVLVHPRTGRPVLTFAPQD</sequence>
<dbReference type="FunFam" id="3.40.50.300:FF:000134">
    <property type="entry name" value="Iron-enterobactin ABC transporter ATP-binding protein"/>
    <property type="match status" value="1"/>
</dbReference>
<keyword evidence="1" id="KW-0813">Transport</keyword>
<evidence type="ECO:0000256" key="2">
    <source>
        <dbReference type="ARBA" id="ARBA00022741"/>
    </source>
</evidence>
<evidence type="ECO:0000256" key="4">
    <source>
        <dbReference type="SAM" id="MobiDB-lite"/>
    </source>
</evidence>
<protein>
    <submittedName>
        <fullName evidence="6">ATP-binding cassette domain-containing protein</fullName>
    </submittedName>
</protein>
<dbReference type="GO" id="GO:0005524">
    <property type="term" value="F:ATP binding"/>
    <property type="evidence" value="ECO:0007669"/>
    <property type="project" value="UniProtKB-KW"/>
</dbReference>
<dbReference type="PANTHER" id="PTHR42794:SF2">
    <property type="entry name" value="ABC TRANSPORTER ATP-BINDING PROTEIN"/>
    <property type="match status" value="1"/>
</dbReference>
<feature type="domain" description="ABC transporter" evidence="5">
    <location>
        <begin position="39"/>
        <end position="280"/>
    </location>
</feature>
<keyword evidence="2" id="KW-0547">Nucleotide-binding</keyword>
<proteinExistence type="predicted"/>
<accession>A0A6M5UIT8</accession>
<dbReference type="InterPro" id="IPR022286">
    <property type="entry name" value="ABC_trnsptr_F420-0_ATP-bd_pred"/>
</dbReference>
<dbReference type="InterPro" id="IPR027417">
    <property type="entry name" value="P-loop_NTPase"/>
</dbReference>
<feature type="compositionally biased region" description="Polar residues" evidence="4">
    <location>
        <begin position="1"/>
        <end position="11"/>
    </location>
</feature>
<keyword evidence="7" id="KW-1185">Reference proteome</keyword>
<dbReference type="KEGG" id="cprt:FIC82_014065"/>
<dbReference type="GO" id="GO:0016887">
    <property type="term" value="F:ATP hydrolysis activity"/>
    <property type="evidence" value="ECO:0007669"/>
    <property type="project" value="InterPro"/>
</dbReference>
<gene>
    <name evidence="6" type="ORF">FIC82_014065</name>
</gene>
<dbReference type="RefSeq" id="WP_154798942.1">
    <property type="nucleotide sequence ID" value="NZ_CP052757.1"/>
</dbReference>
<reference evidence="7" key="1">
    <citation type="journal article" date="2022" name="Int. J. Syst. Evol. Microbiol.">
        <title>Cellulosimicrobium protaetiae sp. nov., isolated from the gut of the larva of Protaetia brevitarsis seulensis.</title>
        <authorList>
            <person name="Le Han H."/>
            <person name="Nguyen T.T.H."/>
            <person name="Li Z."/>
            <person name="Shin N.R."/>
            <person name="Kim S.G."/>
        </authorList>
    </citation>
    <scope>NUCLEOTIDE SEQUENCE [LARGE SCALE GENOMIC DNA]</scope>
    <source>
        <strain evidence="7">BI34</strain>
    </source>
</reference>
<dbReference type="OrthoDB" id="5296765at2"/>
<name>A0A6M5UIT8_9MICO</name>
<dbReference type="Gene3D" id="3.40.50.300">
    <property type="entry name" value="P-loop containing nucleotide triphosphate hydrolases"/>
    <property type="match status" value="1"/>
</dbReference>
<organism evidence="6 7">
    <name type="scientific">Cellulosimicrobium protaetiae</name>
    <dbReference type="NCBI Taxonomy" id="2587808"/>
    <lineage>
        <taxon>Bacteria</taxon>
        <taxon>Bacillati</taxon>
        <taxon>Actinomycetota</taxon>
        <taxon>Actinomycetes</taxon>
        <taxon>Micrococcales</taxon>
        <taxon>Promicromonosporaceae</taxon>
        <taxon>Cellulosimicrobium</taxon>
    </lineage>
</organism>
<dbReference type="PROSITE" id="PS50893">
    <property type="entry name" value="ABC_TRANSPORTER_2"/>
    <property type="match status" value="1"/>
</dbReference>